<feature type="chain" id="PRO_5045419576" evidence="1">
    <location>
        <begin position="23"/>
        <end position="414"/>
    </location>
</feature>
<feature type="domain" description="Copper amine oxidase-like N-terminal" evidence="2">
    <location>
        <begin position="37"/>
        <end position="141"/>
    </location>
</feature>
<dbReference type="RefSeq" id="WP_379260501.1">
    <property type="nucleotide sequence ID" value="NZ_JBHUMJ010000002.1"/>
</dbReference>
<dbReference type="Gene3D" id="3.30.457.10">
    <property type="entry name" value="Copper amine oxidase-like, N-terminal domain"/>
    <property type="match status" value="1"/>
</dbReference>
<evidence type="ECO:0000313" key="4">
    <source>
        <dbReference type="Proteomes" id="UP001597540"/>
    </source>
</evidence>
<protein>
    <submittedName>
        <fullName evidence="3">Copper amine oxidase N-terminal domain-containing protein</fullName>
    </submittedName>
</protein>
<comment type="caution">
    <text evidence="3">The sequence shown here is derived from an EMBL/GenBank/DDBJ whole genome shotgun (WGS) entry which is preliminary data.</text>
</comment>
<dbReference type="Proteomes" id="UP001597540">
    <property type="component" value="Unassembled WGS sequence"/>
</dbReference>
<keyword evidence="1" id="KW-0732">Signal</keyword>
<name>A0ABW5SIP3_9BACL</name>
<evidence type="ECO:0000256" key="1">
    <source>
        <dbReference type="SAM" id="SignalP"/>
    </source>
</evidence>
<sequence length="414" mass="47930">MFRKLLISLLSFFLLVTFQLFVASASSSAEKSIQLYVNNVKIEGVHPKIMSGVMYVPYRPFFSALGFKVTYNIETRQISGIMGDSEIQFWANEDIIEYDGLIYYLDNAIPVINEQVYLPLRLISNLSKYSVSYDKSKSTVRLESYGLGEDAAIKGLLTKYYETFSPQLYSSDNLKLGYMNLEYDYEANKPVSEIEVRDYKVTMDWIKYISASKAQLQVTFSKNTEVLNLTDVYLFDIRYEREQWKIANEALIFKSMETPVDIDKQATSIMENRYGELSTVLSDLKIYYKALNEENLELTVQYTDPLFIEQWNEVVFGSKTWDSLKKESFAYSDYRYNLSDERVVFLGDNEAVVQGKVDFSIGEDDEEGVNNEYEALIYLKYSNGHWTYSDEINLDQDFDERVDSLGNPAKLSGW</sequence>
<keyword evidence="4" id="KW-1185">Reference proteome</keyword>
<dbReference type="InterPro" id="IPR012854">
    <property type="entry name" value="Cu_amine_oxidase-like_N"/>
</dbReference>
<gene>
    <name evidence="3" type="ORF">ACFSVM_03760</name>
</gene>
<dbReference type="InterPro" id="IPR036582">
    <property type="entry name" value="Mao_N_sf"/>
</dbReference>
<feature type="signal peptide" evidence="1">
    <location>
        <begin position="1"/>
        <end position="22"/>
    </location>
</feature>
<reference evidence="4" key="1">
    <citation type="journal article" date="2019" name="Int. J. Syst. Evol. Microbiol.">
        <title>The Global Catalogue of Microorganisms (GCM) 10K type strain sequencing project: providing services to taxonomists for standard genome sequencing and annotation.</title>
        <authorList>
            <consortium name="The Broad Institute Genomics Platform"/>
            <consortium name="The Broad Institute Genome Sequencing Center for Infectious Disease"/>
            <person name="Wu L."/>
            <person name="Ma J."/>
        </authorList>
    </citation>
    <scope>NUCLEOTIDE SEQUENCE [LARGE SCALE GENOMIC DNA]</scope>
    <source>
        <strain evidence="4">KCTC 33849</strain>
    </source>
</reference>
<dbReference type="Pfam" id="PF07833">
    <property type="entry name" value="Cu_amine_oxidN1"/>
    <property type="match status" value="1"/>
</dbReference>
<organism evidence="3 4">
    <name type="scientific">Paenibacillus shunpengii</name>
    <dbReference type="NCBI Taxonomy" id="2054424"/>
    <lineage>
        <taxon>Bacteria</taxon>
        <taxon>Bacillati</taxon>
        <taxon>Bacillota</taxon>
        <taxon>Bacilli</taxon>
        <taxon>Bacillales</taxon>
        <taxon>Paenibacillaceae</taxon>
        <taxon>Paenibacillus</taxon>
    </lineage>
</organism>
<evidence type="ECO:0000259" key="2">
    <source>
        <dbReference type="Pfam" id="PF07833"/>
    </source>
</evidence>
<evidence type="ECO:0000313" key="3">
    <source>
        <dbReference type="EMBL" id="MFD2699571.1"/>
    </source>
</evidence>
<dbReference type="SUPFAM" id="SSF55383">
    <property type="entry name" value="Copper amine oxidase, domain N"/>
    <property type="match status" value="1"/>
</dbReference>
<dbReference type="EMBL" id="JBHUMJ010000002">
    <property type="protein sequence ID" value="MFD2699571.1"/>
    <property type="molecule type" value="Genomic_DNA"/>
</dbReference>
<proteinExistence type="predicted"/>
<accession>A0ABW5SIP3</accession>